<evidence type="ECO:0000256" key="8">
    <source>
        <dbReference type="SAM" id="Phobius"/>
    </source>
</evidence>
<feature type="transmembrane region" description="Helical" evidence="8">
    <location>
        <begin position="419"/>
        <end position="441"/>
    </location>
</feature>
<feature type="transmembrane region" description="Helical" evidence="8">
    <location>
        <begin position="254"/>
        <end position="272"/>
    </location>
</feature>
<keyword evidence="5 8" id="KW-0812">Transmembrane</keyword>
<dbReference type="InterPro" id="IPR020846">
    <property type="entry name" value="MFS_dom"/>
</dbReference>
<keyword evidence="4" id="KW-0762">Sugar transport</keyword>
<evidence type="ECO:0000313" key="10">
    <source>
        <dbReference type="EMBL" id="KAL0811483.1"/>
    </source>
</evidence>
<dbReference type="InterPro" id="IPR050549">
    <property type="entry name" value="MFS_Trehalose_Transporter"/>
</dbReference>
<evidence type="ECO:0000256" key="4">
    <source>
        <dbReference type="ARBA" id="ARBA00022597"/>
    </source>
</evidence>
<keyword evidence="6 8" id="KW-1133">Transmembrane helix</keyword>
<evidence type="ECO:0000256" key="2">
    <source>
        <dbReference type="ARBA" id="ARBA00022448"/>
    </source>
</evidence>
<accession>A0ABD0SBQ8</accession>
<feature type="transmembrane region" description="Helical" evidence="8">
    <location>
        <begin position="391"/>
        <end position="413"/>
    </location>
</feature>
<feature type="transmembrane region" description="Helical" evidence="8">
    <location>
        <begin position="115"/>
        <end position="137"/>
    </location>
</feature>
<feature type="transmembrane region" description="Helical" evidence="8">
    <location>
        <begin position="149"/>
        <end position="170"/>
    </location>
</feature>
<dbReference type="AlphaFoldDB" id="A0ABD0SBQ8"/>
<dbReference type="EMBL" id="JBEDNZ010000024">
    <property type="protein sequence ID" value="KAL0811483.1"/>
    <property type="molecule type" value="Genomic_DNA"/>
</dbReference>
<dbReference type="SUPFAM" id="SSF103473">
    <property type="entry name" value="MFS general substrate transporter"/>
    <property type="match status" value="1"/>
</dbReference>
<feature type="transmembrane region" description="Helical" evidence="8">
    <location>
        <begin position="176"/>
        <end position="194"/>
    </location>
</feature>
<reference evidence="10 11" key="1">
    <citation type="submission" date="2024-06" db="EMBL/GenBank/DDBJ databases">
        <title>A chromosome-level genome assembly of beet webworm, Loxostege sticticalis.</title>
        <authorList>
            <person name="Zhang Y."/>
        </authorList>
    </citation>
    <scope>NUCLEOTIDE SEQUENCE [LARGE SCALE GENOMIC DNA]</scope>
    <source>
        <strain evidence="10">AQ028</strain>
        <tissue evidence="10">Male pupae</tissue>
    </source>
</reference>
<evidence type="ECO:0000256" key="6">
    <source>
        <dbReference type="ARBA" id="ARBA00022989"/>
    </source>
</evidence>
<dbReference type="Proteomes" id="UP001549921">
    <property type="component" value="Unassembled WGS sequence"/>
</dbReference>
<feature type="transmembrane region" description="Helical" evidence="8">
    <location>
        <begin position="21"/>
        <end position="40"/>
    </location>
</feature>
<proteinExistence type="predicted"/>
<dbReference type="FunFam" id="1.20.1250.20:FF:000218">
    <property type="entry name" value="facilitated trehalose transporter Tret1"/>
    <property type="match status" value="1"/>
</dbReference>
<comment type="caution">
    <text evidence="10">The sequence shown here is derived from an EMBL/GenBank/DDBJ whole genome shotgun (WGS) entry which is preliminary data.</text>
</comment>
<feature type="transmembrane region" description="Helical" evidence="8">
    <location>
        <begin position="319"/>
        <end position="342"/>
    </location>
</feature>
<comment type="subcellular location">
    <subcellularLocation>
        <location evidence="1">Cell membrane</location>
        <topology evidence="1">Multi-pass membrane protein</topology>
    </subcellularLocation>
</comment>
<feature type="transmembrane region" description="Helical" evidence="8">
    <location>
        <begin position="292"/>
        <end position="312"/>
    </location>
</feature>
<protein>
    <recommendedName>
        <fullName evidence="9">Major facilitator superfamily (MFS) profile domain-containing protein</fullName>
    </recommendedName>
</protein>
<evidence type="ECO:0000256" key="5">
    <source>
        <dbReference type="ARBA" id="ARBA00022692"/>
    </source>
</evidence>
<keyword evidence="7 8" id="KW-0472">Membrane</keyword>
<dbReference type="PANTHER" id="PTHR48021">
    <property type="match status" value="1"/>
</dbReference>
<evidence type="ECO:0000313" key="11">
    <source>
        <dbReference type="Proteomes" id="UP001549921"/>
    </source>
</evidence>
<dbReference type="Gene3D" id="1.20.1250.20">
    <property type="entry name" value="MFS general substrate transporter like domains"/>
    <property type="match status" value="1"/>
</dbReference>
<gene>
    <name evidence="10" type="ORF">ABMA28_009877</name>
</gene>
<dbReference type="PROSITE" id="PS50850">
    <property type="entry name" value="MFS"/>
    <property type="match status" value="1"/>
</dbReference>
<dbReference type="PANTHER" id="PTHR48021:SF1">
    <property type="entry name" value="GH07001P-RELATED"/>
    <property type="match status" value="1"/>
</dbReference>
<feature type="domain" description="Major facilitator superfamily (MFS) profile" evidence="9">
    <location>
        <begin position="21"/>
        <end position="445"/>
    </location>
</feature>
<feature type="transmembrane region" description="Helical" evidence="8">
    <location>
        <begin position="91"/>
        <end position="109"/>
    </location>
</feature>
<feature type="transmembrane region" description="Helical" evidence="8">
    <location>
        <begin position="354"/>
        <end position="379"/>
    </location>
</feature>
<keyword evidence="2" id="KW-0813">Transport</keyword>
<dbReference type="GO" id="GO:0005886">
    <property type="term" value="C:plasma membrane"/>
    <property type="evidence" value="ECO:0007669"/>
    <property type="project" value="UniProtKB-SubCell"/>
</dbReference>
<dbReference type="InterPro" id="IPR005828">
    <property type="entry name" value="MFS_sugar_transport-like"/>
</dbReference>
<sequence length="458" mass="50611">MAPKFNSQKKYFSSMLNDRSAFTISYIGQILFGYTGGWTAPMFSKLQDPEQFPHPPNDLQANWLVAITFLGSFVGAVILSRLSNVLGRKPCLVIGGVSITLSYLGKALIKNIAALLTFRFILGVGIATVFSVNLVYIGEIASTEIRGKLLGSFIIFNSMGFLLVYVVGGFASYEAVNYFAMALGLVYLCGLFFAPESPIYHLIKGREEEARVALMALKRKEDAEKISEMKAQIEKNKNTLEWRTLFMVKCNRKALIITTLLFVFQQTSGIGVMRTYTTTIFEIADSAITPHIATIIIGVVQVLSGFITPLFVESCGRKLLLLLSTGLASLSLMILAIYFYLYDNGVHFVADIKWLPLVMCIIYFICFTSGFGVIPGTLVGEMFEMDVRNSGTAIVFSFSWLSSVVSVTTFGYIITNAGIFVAFCIFSIVCALAFVFTIFFVPETKGKSLLDVQKMLNK</sequence>
<feature type="transmembrane region" description="Helical" evidence="8">
    <location>
        <begin position="60"/>
        <end position="79"/>
    </location>
</feature>
<organism evidence="10 11">
    <name type="scientific">Loxostege sticticalis</name>
    <name type="common">Beet webworm moth</name>
    <dbReference type="NCBI Taxonomy" id="481309"/>
    <lineage>
        <taxon>Eukaryota</taxon>
        <taxon>Metazoa</taxon>
        <taxon>Ecdysozoa</taxon>
        <taxon>Arthropoda</taxon>
        <taxon>Hexapoda</taxon>
        <taxon>Insecta</taxon>
        <taxon>Pterygota</taxon>
        <taxon>Neoptera</taxon>
        <taxon>Endopterygota</taxon>
        <taxon>Lepidoptera</taxon>
        <taxon>Glossata</taxon>
        <taxon>Ditrysia</taxon>
        <taxon>Pyraloidea</taxon>
        <taxon>Crambidae</taxon>
        <taxon>Pyraustinae</taxon>
        <taxon>Loxostege</taxon>
    </lineage>
</organism>
<name>A0ABD0SBQ8_LOXSC</name>
<keyword evidence="3" id="KW-1003">Cell membrane</keyword>
<evidence type="ECO:0000256" key="1">
    <source>
        <dbReference type="ARBA" id="ARBA00004651"/>
    </source>
</evidence>
<dbReference type="InterPro" id="IPR036259">
    <property type="entry name" value="MFS_trans_sf"/>
</dbReference>
<evidence type="ECO:0000256" key="7">
    <source>
        <dbReference type="ARBA" id="ARBA00023136"/>
    </source>
</evidence>
<evidence type="ECO:0000256" key="3">
    <source>
        <dbReference type="ARBA" id="ARBA00022475"/>
    </source>
</evidence>
<dbReference type="Pfam" id="PF00083">
    <property type="entry name" value="Sugar_tr"/>
    <property type="match status" value="1"/>
</dbReference>
<evidence type="ECO:0000259" key="9">
    <source>
        <dbReference type="PROSITE" id="PS50850"/>
    </source>
</evidence>